<evidence type="ECO:0000259" key="16">
    <source>
        <dbReference type="Pfam" id="PF05662"/>
    </source>
</evidence>
<accession>A0AAX3FJM5</accession>
<dbReference type="Pfam" id="PF05662">
    <property type="entry name" value="YadA_stalk"/>
    <property type="match status" value="7"/>
</dbReference>
<feature type="domain" description="Trimeric autotransporter adhesin YadA-like stalk" evidence="16">
    <location>
        <begin position="483"/>
        <end position="526"/>
    </location>
</feature>
<protein>
    <submittedName>
        <fullName evidence="18">Autotransporter adhesin</fullName>
    </submittedName>
</protein>
<evidence type="ECO:0000256" key="5">
    <source>
        <dbReference type="ARBA" id="ARBA00022452"/>
    </source>
</evidence>
<feature type="transmembrane region" description="Helical" evidence="13">
    <location>
        <begin position="45"/>
        <end position="64"/>
    </location>
</feature>
<dbReference type="InterPro" id="IPR050149">
    <property type="entry name" value="Collagen_superfamily"/>
</dbReference>
<organism evidence="18 19">
    <name type="scientific">Actinobacillus equuli</name>
    <dbReference type="NCBI Taxonomy" id="718"/>
    <lineage>
        <taxon>Bacteria</taxon>
        <taxon>Pseudomonadati</taxon>
        <taxon>Pseudomonadota</taxon>
        <taxon>Gammaproteobacteria</taxon>
        <taxon>Pasteurellales</taxon>
        <taxon>Pasteurellaceae</taxon>
        <taxon>Actinobacillus</taxon>
    </lineage>
</organism>
<sequence>MNKIFKVIWNHATQSFVVVSELTKSKTKSSSTTDERSKPTMGNNLLNLGVGSATIGILGSILVANAHAAVAMSSTSTTYAATATSAETNSYAAGTSVNVLTGGSALFGMNSQIGNANRSAINAVAVAVNSTINGARSASLGFNMTVSGVESVAVGTNATVKGGQAVGIGFGANATGEQSTAIGNDVRAEGYASVAIGSDDIDGAKTTTTNLNGKNMSVAAGYKVVTNSTLIQTDTAGKTTLYRPAKASGVAAVAIGGYAQSEGHLATAIGTNTTASGFASMAVGVGAAAIQTSALAMGTGSKANAINSAAIGTNATATSNISLAIGADSIASDDFSVALGQASKARAKYANALGSTSLADKDYATAVGTGATADGVSSFSAGHLSLAFGLNSTAIGTFSTANATNSIAVGVGSLVEAGIDSGVAIGTAANASVKDSVALGSNTTTTKAVATNTATVNKLTYSGFAGNNPASVVSVGSAKEKRQIQNVAAGQISATSTDAINGSQLYATQQVLGNVADSIKTVLGGNAAVAPTGTISMSGIGNTGKNTVHDAIAAVKETVVKGKNTAVTSTVAENGSTTYKIDAVDTSASASAGSKALTVNNNGTKSAGDADVTDYVIDLSDETKANITHGVNANNTVTTKGLTFTADNGQKTLRKLGEELAVNGDNDLVKTEASEGKIKIAATDKLTNAVQNATTALQSFVTTVDTDKTAQTITKDANKANFITGDNIQLTASNQGITIATKKDVTFDNVSTKNFTATGDTKLNNVTVAPNAKVDMGGNRITNVGKPTEANDAATKQYVDSGRTKVTSKDKSVTINPSKDGDADVYDLTVTANLNYTGDNNTQGTNKLSEKVKFAGTENEIVTTAKDGEVKFKLADKVTNDIKTNAENIAKGFGLQAEDNNNVKKQLGEVVPVVGANSNIKTLVENDKVKIALNNTLNLTDAGSVKLGDTTVNKDGVTITGGPSVTKSGIHAGDKKITNVSDGVAPNDAVNVGQLNKVNATANAGWKLTVNKQDANVSTVKPNATVSLNNNDNNIVISKSANDNNVTFGLNTTLKVGTAKPVTIDGTNGTVGGLTNTKFDPNNIVTGQAATEDQLKQVHGDLNNNITNLGNALTTKGLNFVGDNTDVKIHRDLGTTLSVVGGANKDQLTDKNIGVIGAANGELVIKLAKTLSNLTSATFNNENGAGNTTIGGNGVTITPAEAGKSPVSLTNTGLNNGGNKITNVAKGTDDTDAVNVSQLKDVNATANAGWNLTINEGKDSSNVAPKATVDLANKDGNILITKDKTNVTFALNNDLTIGGKDGVNGANGKDGKIDVKGADGQTGVTLNGKDGSIGLTGPAGQDGKPGASTNISVANGKPGVDGKDGGSKTRIVYDTKDENGNPVKEEVATLNDGLKFGANDVTEGVRKAKLNEQVDVKGATTNSDWKKFDEGQNVMTKVIDGNITIAIAKDLQGLNSITFTNGGTGKDVVLNGNGLNNGGNKITNVSDGVDPNDAVNVSQLNKVNATANAGWNIAANGNNQTNVKPNANVSLNNEDGNILITKSADNNNVTFALNSTLSVGGLGKDGQPGKDGVIGAKGADGKTGVTLNGKDGSIGINGKDGSNGTITLAKGKPGVNGKDGDTKTRITYQPVDEKGNPKGDPEHVATLNDGLKFVGDTGEVIKKELNDTLTIKGNLSKGAEVTDKNLRVDNVNGALILKMAKSLQELTNATFVDNAGNRSVIDGNGLTITPKADSGKAPVSLTDKGLNNGGNQVTNVSSGLVDNKGQKVDLANATGDVLNNAVNVGDLKNSINNLTNATTGGFGLTGDDGKSAKADLGKTVTVQGDGSVVTKVVKGKDGKDALQVGLSNDVTIGNGKEPGKVTVKGENGKDGVVLNGKDGSAEFKNADGKTTVAINGKDGTIGLNGKDGVATKVDGNGVTITGGANGTVNLTDKGLNNGGNTITNVAAGVNATDAVNVSQLKDATAAATSKVEAGKNTVVTPTKNADGSTTYTVATKDEVDFTKVATGNTTMTNEGVKIGDLISLTENGLNNGGKKATNIADGDISATSKDAVNGSQLHATNQNVTNLQNTVAKGWNIEADTVDGSTGKVIGKSKAKVAMGDTVAVKAGNNIEITQEGKNIAIATSANPNFDSVKIGKGSNTAIISTTEDGAINVANANGGPTRITNVAAGKKDNDAVNVAQLKGAMSNINNNINAVNNKVDKVDRDLRAGIAGAMAAGNLYHVTIPGKSMVSAGIGTYKNQGAVAVGYSRLSDNGKIGVKFSVNTNTRGDSGAAASVGYQW</sequence>
<dbReference type="GO" id="GO:0009986">
    <property type="term" value="C:cell surface"/>
    <property type="evidence" value="ECO:0007669"/>
    <property type="project" value="UniProtKB-SubCell"/>
</dbReference>
<evidence type="ECO:0000313" key="19">
    <source>
        <dbReference type="Proteomes" id="UP000268529"/>
    </source>
</evidence>
<dbReference type="GO" id="GO:0030020">
    <property type="term" value="F:extracellular matrix structural constituent conferring tensile strength"/>
    <property type="evidence" value="ECO:0007669"/>
    <property type="project" value="TreeGrafter"/>
</dbReference>
<dbReference type="InterPro" id="IPR008640">
    <property type="entry name" value="Adhesin_Head_dom"/>
</dbReference>
<dbReference type="Gene3D" id="2.20.70.140">
    <property type="match status" value="2"/>
</dbReference>
<feature type="domain" description="ESPR" evidence="17">
    <location>
        <begin position="1"/>
        <end position="38"/>
    </location>
</feature>
<evidence type="ECO:0000256" key="2">
    <source>
        <dbReference type="ARBA" id="ARBA00004442"/>
    </source>
</evidence>
<feature type="domain" description="Trimeric autotransporter adhesin YadA-like head" evidence="15">
    <location>
        <begin position="389"/>
        <end position="413"/>
    </location>
</feature>
<feature type="region of interest" description="Disordered" evidence="12">
    <location>
        <begin position="1338"/>
        <end position="1367"/>
    </location>
</feature>
<proteinExistence type="inferred from homology"/>
<evidence type="ECO:0000259" key="15">
    <source>
        <dbReference type="Pfam" id="PF05658"/>
    </source>
</evidence>
<keyword evidence="8" id="KW-0653">Protein transport</keyword>
<dbReference type="Pfam" id="PF05658">
    <property type="entry name" value="YadA_head"/>
    <property type="match status" value="7"/>
</dbReference>
<evidence type="ECO:0000256" key="6">
    <source>
        <dbReference type="ARBA" id="ARBA00022692"/>
    </source>
</evidence>
<feature type="domain" description="Trimeric autotransporter adhesin YadA-like stalk" evidence="16">
    <location>
        <begin position="1942"/>
        <end position="1979"/>
    </location>
</feature>
<feature type="domain" description="Trimeric autotransporter adhesin YadA-like head" evidence="15">
    <location>
        <begin position="322"/>
        <end position="341"/>
    </location>
</feature>
<reference evidence="18 19" key="1">
    <citation type="submission" date="2018-12" db="EMBL/GenBank/DDBJ databases">
        <authorList>
            <consortium name="Pathogen Informatics"/>
        </authorList>
    </citation>
    <scope>NUCLEOTIDE SEQUENCE [LARGE SCALE GENOMIC DNA]</scope>
    <source>
        <strain evidence="18 19">NCTC8529</strain>
    </source>
</reference>
<keyword evidence="5" id="KW-1134">Transmembrane beta strand</keyword>
<keyword evidence="7" id="KW-0732">Signal</keyword>
<keyword evidence="10" id="KW-0998">Cell outer membrane</keyword>
<dbReference type="Pfam" id="PF03895">
    <property type="entry name" value="YadA_anchor"/>
    <property type="match status" value="1"/>
</dbReference>
<evidence type="ECO:0000256" key="12">
    <source>
        <dbReference type="SAM" id="MobiDB-lite"/>
    </source>
</evidence>
<dbReference type="InterPro" id="IPR045584">
    <property type="entry name" value="Pilin-like"/>
</dbReference>
<feature type="domain" description="Trimeric autotransporter adhesin YadA-like head" evidence="15">
    <location>
        <begin position="247"/>
        <end position="273"/>
    </location>
</feature>
<dbReference type="InterPro" id="IPR011049">
    <property type="entry name" value="Serralysin-like_metalloprot_C"/>
</dbReference>
<dbReference type="GO" id="GO:0005615">
    <property type="term" value="C:extracellular space"/>
    <property type="evidence" value="ECO:0007669"/>
    <property type="project" value="TreeGrafter"/>
</dbReference>
<evidence type="ECO:0000259" key="17">
    <source>
        <dbReference type="Pfam" id="PF13018"/>
    </source>
</evidence>
<evidence type="ECO:0000256" key="3">
    <source>
        <dbReference type="ARBA" id="ARBA00005848"/>
    </source>
</evidence>
<comment type="subcellular location">
    <subcellularLocation>
        <location evidence="2">Cell outer membrane</location>
    </subcellularLocation>
    <subcellularLocation>
        <location evidence="1">Cell surface</location>
    </subcellularLocation>
</comment>
<evidence type="ECO:0000256" key="10">
    <source>
        <dbReference type="ARBA" id="ARBA00023237"/>
    </source>
</evidence>
<evidence type="ECO:0000259" key="14">
    <source>
        <dbReference type="Pfam" id="PF03895"/>
    </source>
</evidence>
<dbReference type="Gene3D" id="3.30.1300.30">
    <property type="entry name" value="GSPII I/J protein-like"/>
    <property type="match status" value="1"/>
</dbReference>
<keyword evidence="4" id="KW-0813">Transport</keyword>
<keyword evidence="6 13" id="KW-0812">Transmembrane</keyword>
<dbReference type="Pfam" id="PF13018">
    <property type="entry name" value="ESPR"/>
    <property type="match status" value="1"/>
</dbReference>
<name>A0AAX3FJM5_ACTEU</name>
<evidence type="ECO:0000313" key="18">
    <source>
        <dbReference type="EMBL" id="VEE91804.1"/>
    </source>
</evidence>
<dbReference type="GeneID" id="92744136"/>
<feature type="domain" description="Trimeric autotransporter adhesin YadA-like stalk" evidence="16">
    <location>
        <begin position="2163"/>
        <end position="2203"/>
    </location>
</feature>
<evidence type="ECO:0000256" key="1">
    <source>
        <dbReference type="ARBA" id="ARBA00004241"/>
    </source>
</evidence>
<dbReference type="SUPFAM" id="SSF101967">
    <property type="entry name" value="Adhesin YadA, collagen-binding domain"/>
    <property type="match status" value="8"/>
</dbReference>
<feature type="domain" description="Trimeric autotransporter adhesin YadA-like stalk" evidence="16">
    <location>
        <begin position="2037"/>
        <end position="2071"/>
    </location>
</feature>
<keyword evidence="9 13" id="KW-0472">Membrane</keyword>
<comment type="similarity">
    <text evidence="3">Belongs to the autotransporter-2 (AT-2) (TC 1.B.40) family.</text>
</comment>
<dbReference type="PANTHER" id="PTHR24023:SF1082">
    <property type="entry name" value="COLLAGEN TRIPLE HELIX REPEAT"/>
    <property type="match status" value="1"/>
</dbReference>
<dbReference type="SUPFAM" id="SSF54523">
    <property type="entry name" value="Pili subunits"/>
    <property type="match status" value="1"/>
</dbReference>
<feature type="domain" description="Trimeric autotransporter adhesin YadA-like head" evidence="15">
    <location>
        <begin position="352"/>
        <end position="371"/>
    </location>
</feature>
<dbReference type="Gene3D" id="6.10.250.2040">
    <property type="match status" value="1"/>
</dbReference>
<evidence type="ECO:0000256" key="4">
    <source>
        <dbReference type="ARBA" id="ARBA00022448"/>
    </source>
</evidence>
<feature type="domain" description="Trimeric autotransporter adhesin YadA-like stalk" evidence="16">
    <location>
        <begin position="976"/>
        <end position="1015"/>
    </location>
</feature>
<dbReference type="Gene3D" id="6.20.50.100">
    <property type="match status" value="3"/>
</dbReference>
<feature type="domain" description="Trimeric autotransporter adhesin YadA-like C-terminal membrane anchor" evidence="14">
    <location>
        <begin position="2223"/>
        <end position="2281"/>
    </location>
</feature>
<feature type="coiled-coil region" evidence="11">
    <location>
        <begin position="2179"/>
        <end position="2206"/>
    </location>
</feature>
<dbReference type="GO" id="GO:0009279">
    <property type="term" value="C:cell outer membrane"/>
    <property type="evidence" value="ECO:0007669"/>
    <property type="project" value="UniProtKB-SubCell"/>
</dbReference>
<dbReference type="InterPro" id="IPR008635">
    <property type="entry name" value="Coiled_stalk_dom"/>
</dbReference>
<dbReference type="PANTHER" id="PTHR24023">
    <property type="entry name" value="COLLAGEN ALPHA"/>
    <property type="match status" value="1"/>
</dbReference>
<evidence type="ECO:0000256" key="9">
    <source>
        <dbReference type="ARBA" id="ARBA00023136"/>
    </source>
</evidence>
<evidence type="ECO:0000256" key="13">
    <source>
        <dbReference type="SAM" id="Phobius"/>
    </source>
</evidence>
<feature type="domain" description="Trimeric autotransporter adhesin YadA-like stalk" evidence="16">
    <location>
        <begin position="1220"/>
        <end position="1260"/>
    </location>
</feature>
<dbReference type="Proteomes" id="UP000268529">
    <property type="component" value="Chromosome"/>
</dbReference>
<evidence type="ECO:0000256" key="7">
    <source>
        <dbReference type="ARBA" id="ARBA00022729"/>
    </source>
</evidence>
<dbReference type="GO" id="GO:0031012">
    <property type="term" value="C:extracellular matrix"/>
    <property type="evidence" value="ECO:0007669"/>
    <property type="project" value="TreeGrafter"/>
</dbReference>
<feature type="domain" description="Trimeric autotransporter adhesin YadA-like head" evidence="15">
    <location>
        <begin position="421"/>
        <end position="443"/>
    </location>
</feature>
<dbReference type="GO" id="GO:0030198">
    <property type="term" value="P:extracellular matrix organization"/>
    <property type="evidence" value="ECO:0007669"/>
    <property type="project" value="TreeGrafter"/>
</dbReference>
<evidence type="ECO:0000256" key="11">
    <source>
        <dbReference type="SAM" id="Coils"/>
    </source>
</evidence>
<gene>
    <name evidence="18" type="ORF">NCTC8529_01525</name>
</gene>
<evidence type="ECO:0000256" key="8">
    <source>
        <dbReference type="ARBA" id="ARBA00022927"/>
    </source>
</evidence>
<dbReference type="InterPro" id="IPR005594">
    <property type="entry name" value="YadA_C"/>
</dbReference>
<keyword evidence="11" id="KW-0175">Coiled coil</keyword>
<dbReference type="EMBL" id="LR134310">
    <property type="protein sequence ID" value="VEE91804.1"/>
    <property type="molecule type" value="Genomic_DNA"/>
</dbReference>
<dbReference type="CDD" id="cd12820">
    <property type="entry name" value="LbR_YadA-like"/>
    <property type="match status" value="1"/>
</dbReference>
<dbReference type="Gene3D" id="2.150.10.10">
    <property type="entry name" value="Serralysin-like metalloprotease, C-terminal"/>
    <property type="match status" value="5"/>
</dbReference>
<dbReference type="GO" id="GO:0015031">
    <property type="term" value="P:protein transport"/>
    <property type="evidence" value="ECO:0007669"/>
    <property type="project" value="UniProtKB-KW"/>
</dbReference>
<feature type="domain" description="Trimeric autotransporter adhesin YadA-like head" evidence="15">
    <location>
        <begin position="292"/>
        <end position="315"/>
    </location>
</feature>
<dbReference type="InterPro" id="IPR024973">
    <property type="entry name" value="ESPR"/>
</dbReference>
<dbReference type="Gene3D" id="1.20.5.170">
    <property type="match status" value="2"/>
</dbReference>
<keyword evidence="13" id="KW-1133">Transmembrane helix</keyword>
<feature type="domain" description="Trimeric autotransporter adhesin YadA-like stalk" evidence="16">
    <location>
        <begin position="1481"/>
        <end position="1522"/>
    </location>
</feature>
<feature type="domain" description="Trimeric autotransporter adhesin YadA-like head" evidence="15">
    <location>
        <begin position="162"/>
        <end position="184"/>
    </location>
</feature>
<dbReference type="RefSeq" id="WP_039198901.1">
    <property type="nucleotide sequence ID" value="NZ_LR134310.1"/>
</dbReference>